<dbReference type="EMBL" id="CP091139">
    <property type="protein sequence ID" value="UUT36004.1"/>
    <property type="molecule type" value="Genomic_DNA"/>
</dbReference>
<sequence length="222" mass="24024">MPGNGQGDQVLVNEVIVAEVGKLIGAPVRERALVTVPPVVTTWSDFPAAVSTVPLLAHGSLHVPHAVDDDDLTYTRRDDNARRQAAMLGLWDLCVGEDPQWLYETTAAYSVWSYDHGLWFSTGEGDWNAMVLNRLLDTNASFPNPPTEISVRALRETAARISSLASGELLTAVSAVPVEWGTGDEDLEAMAWFLFSRRGPVAHRLNDLAAAVSGRQTTGSSK</sequence>
<protein>
    <submittedName>
        <fullName evidence="1">Uncharacterized protein</fullName>
    </submittedName>
</protein>
<proteinExistence type="predicted"/>
<evidence type="ECO:0000313" key="1">
    <source>
        <dbReference type="EMBL" id="UUT36004.1"/>
    </source>
</evidence>
<accession>A0ABY5NLE0</accession>
<dbReference type="Proteomes" id="UP001054811">
    <property type="component" value="Chromosome"/>
</dbReference>
<organism evidence="1 2">
    <name type="scientific">Microbacterium elymi</name>
    <dbReference type="NCBI Taxonomy" id="2909587"/>
    <lineage>
        <taxon>Bacteria</taxon>
        <taxon>Bacillati</taxon>
        <taxon>Actinomycetota</taxon>
        <taxon>Actinomycetes</taxon>
        <taxon>Micrococcales</taxon>
        <taxon>Microbacteriaceae</taxon>
        <taxon>Microbacterium</taxon>
    </lineage>
</organism>
<dbReference type="RefSeq" id="WP_259612652.1">
    <property type="nucleotide sequence ID" value="NZ_CP091139.2"/>
</dbReference>
<name>A0ABY5NLE0_9MICO</name>
<gene>
    <name evidence="1" type="ORF">L2X98_23130</name>
</gene>
<reference evidence="1" key="1">
    <citation type="submission" date="2022-01" db="EMBL/GenBank/DDBJ databases">
        <title>Microbacterium eymi and Microbacterium rhizovicinus sp. nov., isolated from the rhizospheric soil of Elymus tsukushiensis, a plant native to the Dokdo Islands, Republic of Korea.</title>
        <authorList>
            <person name="Hwang Y.J."/>
        </authorList>
    </citation>
    <scope>NUCLEOTIDE SEQUENCE</scope>
    <source>
        <strain evidence="1">KUDC0405</strain>
    </source>
</reference>
<evidence type="ECO:0000313" key="2">
    <source>
        <dbReference type="Proteomes" id="UP001054811"/>
    </source>
</evidence>
<keyword evidence="2" id="KW-1185">Reference proteome</keyword>